<dbReference type="Proteomes" id="UP000091956">
    <property type="component" value="Unassembled WGS sequence"/>
</dbReference>
<dbReference type="RefSeq" id="XP_018132493.1">
    <property type="nucleotide sequence ID" value="XM_018272798.2"/>
</dbReference>
<gene>
    <name evidence="6 8" type="primary">MDM10</name>
    <name evidence="8" type="ORF">VE01_03302</name>
</gene>
<dbReference type="GO" id="GO:0001401">
    <property type="term" value="C:SAM complex"/>
    <property type="evidence" value="ECO:0007669"/>
    <property type="project" value="TreeGrafter"/>
</dbReference>
<dbReference type="PANTHER" id="PTHR28035">
    <property type="entry name" value="MITOCHONDRIAL DISTRIBUTION AND MORPHOLOGY PROTEIN 10"/>
    <property type="match status" value="1"/>
</dbReference>
<dbReference type="AlphaFoldDB" id="A0A1B8GSH5"/>
<dbReference type="GO" id="GO:0032865">
    <property type="term" value="C:ERMES complex"/>
    <property type="evidence" value="ECO:0007669"/>
    <property type="project" value="UniProtKB-UniRule"/>
</dbReference>
<reference evidence="9" key="2">
    <citation type="journal article" date="2018" name="Nat. Commun.">
        <title>Extreme sensitivity to ultraviolet light in the fungal pathogen causing white-nose syndrome of bats.</title>
        <authorList>
            <person name="Palmer J.M."/>
            <person name="Drees K.P."/>
            <person name="Foster J.T."/>
            <person name="Lindner D.L."/>
        </authorList>
    </citation>
    <scope>NUCLEOTIDE SEQUENCE [LARGE SCALE GENOMIC DNA]</scope>
    <source>
        <strain evidence="9">UAMH 10579</strain>
    </source>
</reference>
<dbReference type="EMBL" id="KV460215">
    <property type="protein sequence ID" value="OBT98760.1"/>
    <property type="molecule type" value="Genomic_DNA"/>
</dbReference>
<keyword evidence="3 6" id="KW-1000">Mitochondrion outer membrane</keyword>
<dbReference type="GO" id="GO:1990456">
    <property type="term" value="P:mitochondrion-endoplasmic reticulum membrane tethering"/>
    <property type="evidence" value="ECO:0007669"/>
    <property type="project" value="UniProtKB-UniRule"/>
</dbReference>
<dbReference type="Pfam" id="PF12519">
    <property type="entry name" value="MDM10"/>
    <property type="match status" value="1"/>
</dbReference>
<reference evidence="8 9" key="1">
    <citation type="submission" date="2016-03" db="EMBL/GenBank/DDBJ databases">
        <title>Comparative genomics of Pseudogymnoascus destructans, the fungus causing white-nose syndrome of bats.</title>
        <authorList>
            <person name="Palmer J.M."/>
            <person name="Drees K.P."/>
            <person name="Foster J.T."/>
            <person name="Lindner D.L."/>
        </authorList>
    </citation>
    <scope>NUCLEOTIDE SEQUENCE [LARGE SCALE GENOMIC DNA]</scope>
    <source>
        <strain evidence="8 9">UAMH 10579</strain>
    </source>
</reference>
<feature type="region of interest" description="Disordered" evidence="7">
    <location>
        <begin position="106"/>
        <end position="125"/>
    </location>
</feature>
<dbReference type="OrthoDB" id="2103793at2759"/>
<dbReference type="InterPro" id="IPR027539">
    <property type="entry name" value="Mdm10"/>
</dbReference>
<proteinExistence type="inferred from homology"/>
<accession>A0A1B8GSH5</accession>
<name>A0A1B8GSH5_9PEZI</name>
<evidence type="ECO:0000313" key="9">
    <source>
        <dbReference type="Proteomes" id="UP000091956"/>
    </source>
</evidence>
<keyword evidence="9" id="KW-1185">Reference proteome</keyword>
<comment type="similarity">
    <text evidence="6">Belongs to the MDM10 family.</text>
</comment>
<evidence type="ECO:0000256" key="7">
    <source>
        <dbReference type="SAM" id="MobiDB-lite"/>
    </source>
</evidence>
<dbReference type="GO" id="GO:0015914">
    <property type="term" value="P:phospholipid transport"/>
    <property type="evidence" value="ECO:0007669"/>
    <property type="project" value="TreeGrafter"/>
</dbReference>
<evidence type="ECO:0000256" key="6">
    <source>
        <dbReference type="HAMAP-Rule" id="MF_03102"/>
    </source>
</evidence>
<dbReference type="GO" id="GO:0045040">
    <property type="term" value="P:protein insertion into mitochondrial outer membrane"/>
    <property type="evidence" value="ECO:0007669"/>
    <property type="project" value="UniProtKB-UniRule"/>
</dbReference>
<evidence type="ECO:0000256" key="3">
    <source>
        <dbReference type="ARBA" id="ARBA00022787"/>
    </source>
</evidence>
<dbReference type="PANTHER" id="PTHR28035:SF1">
    <property type="entry name" value="MITOCHONDRIAL DISTRIBUTION AND MORPHOLOGY PROTEIN 10"/>
    <property type="match status" value="1"/>
</dbReference>
<evidence type="ECO:0000256" key="4">
    <source>
        <dbReference type="ARBA" id="ARBA00023128"/>
    </source>
</evidence>
<keyword evidence="1 6" id="KW-1134">Transmembrane beta strand</keyword>
<keyword evidence="2 6" id="KW-0812">Transmembrane</keyword>
<protein>
    <recommendedName>
        <fullName evidence="6">Mitochondrial distribution and morphology protein 10</fullName>
    </recommendedName>
    <alternativeName>
        <fullName evidence="6">Mitochondrial inheritance component MDM10</fullName>
    </alternativeName>
</protein>
<comment type="subcellular location">
    <subcellularLocation>
        <location evidence="6">Mitochondrion outer membrane</location>
        <topology evidence="6">Multi-pass membrane protein</topology>
    </subcellularLocation>
    <text evidence="6">The ERMES/MDM complex localizes to a few discrete foci (around 10 per single cell), that represent mitochondria-endoplasmic reticulum junctions. These foci are often found next to mtDNA nucleoids.</text>
</comment>
<dbReference type="HAMAP" id="MF_03102">
    <property type="entry name" value="Mdm10"/>
    <property type="match status" value="1"/>
</dbReference>
<evidence type="ECO:0000256" key="2">
    <source>
        <dbReference type="ARBA" id="ARBA00022692"/>
    </source>
</evidence>
<keyword evidence="5 6" id="KW-0472">Membrane</keyword>
<dbReference type="GeneID" id="28836688"/>
<comment type="function">
    <text evidence="6">Component of the ERMES/MDM complex, which serves as a molecular tether to connect the endoplasmic reticulum and mitochondria. Components of this complex are involved in the control of mitochondrial shape and protein biogenesis and may function in phospholipid exchange. MDM10 is involved in the late assembly steps of the general translocase of the mitochondrial outer membrane (TOM complex). Functions in the TOM40-specific route of the assembly of outer membrane beta-barrel proteins, including the association of TOM40 with the receptor TOM22 and small TOM proteins. Can associate with the SAM(core) complex as well as the MDM12-MMM1 complex, both involved in late steps of the major beta-barrel assembly pathway, that is responsible for biogenesis of all outer membrane beta-barrel proteins. May act as a switch that shuttles between both complexes and channels precursor proteins into the TOM40-specific pathway. Plays a role in mitochondrial morphology and in the inheritance of mitochondria.</text>
</comment>
<comment type="subunit">
    <text evidence="6">Component of the ER-mitochondria encounter structure (ERMES) or MDM complex, composed of MMM1, MDM10, MDM12 and MDM34. Associates with the mitochondrial outer membrane sorting assembly machinery SAM(core) complex.</text>
</comment>
<evidence type="ECO:0000256" key="1">
    <source>
        <dbReference type="ARBA" id="ARBA00022452"/>
    </source>
</evidence>
<dbReference type="STRING" id="342668.A0A1B8GSH5"/>
<keyword evidence="4 6" id="KW-0496">Mitochondrion</keyword>
<dbReference type="GO" id="GO:0070096">
    <property type="term" value="P:mitochondrial outer membrane translocase complex assembly"/>
    <property type="evidence" value="ECO:0007669"/>
    <property type="project" value="UniProtKB-UniRule"/>
</dbReference>
<evidence type="ECO:0000256" key="5">
    <source>
        <dbReference type="ARBA" id="ARBA00023136"/>
    </source>
</evidence>
<sequence length="435" mass="47104">MLEFMDFVQQSFYNASRWSYENNYTNLTATSRALLDFDTPRGFRVDISSLSSPNFATSYALGSVGLVNGSLSYLYTSLPLTSAFAQAGRLNLHDVIRGYRQIQELPSPSSTWPPPSSDPSSTDAVSPPTLLYGRLYLPQSTLEALYLRRLSPTSQIKISAVSSSRLRNGGTLLALHQHDVGKYSTEALYSTDGGLLGFKGLYNFGADPRVPATCSTSPTSPGVVSASATPPTEDRIHGRFSAGAEAYYGTLNKSGGVSLGGRFATLPTYRGIPLTATLTLNPLMGNFSATYAVKAGEDVALCSRFEFNAYSYESELVLGCELWRRSVKLPAVRGGGRSMAAKLAWRSEEEMFPPSAAPAAVSADGLPMGIRVNGKEDERGEVTGVFKGRVDEKLRVGVVWEGRVKDLLVCVGSTLDLRRRDQPFRSLGVELQYSS</sequence>
<dbReference type="GO" id="GO:0051654">
    <property type="term" value="P:establishment of mitochondrion localization"/>
    <property type="evidence" value="ECO:0007669"/>
    <property type="project" value="TreeGrafter"/>
</dbReference>
<evidence type="ECO:0000313" key="8">
    <source>
        <dbReference type="EMBL" id="OBT98760.1"/>
    </source>
</evidence>
<organism evidence="8 9">
    <name type="scientific">Pseudogymnoascus verrucosus</name>
    <dbReference type="NCBI Taxonomy" id="342668"/>
    <lineage>
        <taxon>Eukaryota</taxon>
        <taxon>Fungi</taxon>
        <taxon>Dikarya</taxon>
        <taxon>Ascomycota</taxon>
        <taxon>Pezizomycotina</taxon>
        <taxon>Leotiomycetes</taxon>
        <taxon>Thelebolales</taxon>
        <taxon>Thelebolaceae</taxon>
        <taxon>Pseudogymnoascus</taxon>
    </lineage>
</organism>
<comment type="domain">
    <text evidence="6">Lacks alpha-helical transmembrane segments, suggesting that it resides in the membrane via beta-sheet conformations similar to those predicted for other outer membrane proteins and porin.</text>
</comment>